<dbReference type="Proteomes" id="UP000198703">
    <property type="component" value="Unassembled WGS sequence"/>
</dbReference>
<feature type="non-terminal residue" evidence="4">
    <location>
        <position position="905"/>
    </location>
</feature>
<dbReference type="STRING" id="89524.SAMN05444370_13612"/>
<dbReference type="Gene3D" id="2.150.10.10">
    <property type="entry name" value="Serralysin-like metalloprotease, C-terminal"/>
    <property type="match status" value="2"/>
</dbReference>
<dbReference type="EMBL" id="FNQM01000036">
    <property type="protein sequence ID" value="SEB04225.1"/>
    <property type="molecule type" value="Genomic_DNA"/>
</dbReference>
<feature type="region of interest" description="Disordered" evidence="3">
    <location>
        <begin position="744"/>
        <end position="796"/>
    </location>
</feature>
<dbReference type="AlphaFoldDB" id="A0A1H4G3Q9"/>
<dbReference type="PRINTS" id="PR00313">
    <property type="entry name" value="CABNDNGRPT"/>
</dbReference>
<keyword evidence="5" id="KW-1185">Reference proteome</keyword>
<dbReference type="Pfam" id="PF00353">
    <property type="entry name" value="HemolysinCabind"/>
    <property type="match status" value="3"/>
</dbReference>
<reference evidence="4 5" key="1">
    <citation type="submission" date="2016-10" db="EMBL/GenBank/DDBJ databases">
        <authorList>
            <person name="de Groot N.N."/>
        </authorList>
    </citation>
    <scope>NUCLEOTIDE SEQUENCE [LARGE SCALE GENOMIC DNA]</scope>
    <source>
        <strain evidence="4 5">DSM 15345</strain>
    </source>
</reference>
<evidence type="ECO:0000256" key="2">
    <source>
        <dbReference type="ARBA" id="ARBA00022525"/>
    </source>
</evidence>
<gene>
    <name evidence="4" type="ORF">SAMN05444370_13612</name>
</gene>
<evidence type="ECO:0000256" key="3">
    <source>
        <dbReference type="SAM" id="MobiDB-lite"/>
    </source>
</evidence>
<dbReference type="PANTHER" id="PTHR38340">
    <property type="entry name" value="S-LAYER PROTEIN"/>
    <property type="match status" value="1"/>
</dbReference>
<accession>A0A1H4G3Q9</accession>
<dbReference type="InterPro" id="IPR001343">
    <property type="entry name" value="Hemolysn_Ca-bd"/>
</dbReference>
<organism evidence="4 5">
    <name type="scientific">Rubrimonas cliftonensis</name>
    <dbReference type="NCBI Taxonomy" id="89524"/>
    <lineage>
        <taxon>Bacteria</taxon>
        <taxon>Pseudomonadati</taxon>
        <taxon>Pseudomonadota</taxon>
        <taxon>Alphaproteobacteria</taxon>
        <taxon>Rhodobacterales</taxon>
        <taxon>Paracoccaceae</taxon>
        <taxon>Rubrimonas</taxon>
    </lineage>
</organism>
<evidence type="ECO:0000256" key="1">
    <source>
        <dbReference type="ARBA" id="ARBA00004613"/>
    </source>
</evidence>
<dbReference type="InterPro" id="IPR011049">
    <property type="entry name" value="Serralysin-like_metalloprot_C"/>
</dbReference>
<keyword evidence="2" id="KW-0964">Secreted</keyword>
<dbReference type="PANTHER" id="PTHR38340:SF1">
    <property type="entry name" value="S-LAYER PROTEIN"/>
    <property type="match status" value="1"/>
</dbReference>
<comment type="subcellular location">
    <subcellularLocation>
        <location evidence="1">Secreted</location>
    </subcellularLocation>
</comment>
<evidence type="ECO:0000313" key="5">
    <source>
        <dbReference type="Proteomes" id="UP000198703"/>
    </source>
</evidence>
<dbReference type="Gene3D" id="2.60.120.380">
    <property type="match status" value="1"/>
</dbReference>
<name>A0A1H4G3Q9_9RHOB</name>
<evidence type="ECO:0000313" key="4">
    <source>
        <dbReference type="EMBL" id="SEB04225.1"/>
    </source>
</evidence>
<sequence>MNVPGGPSSTVRLLDALLDPKTFSELEDASDEDWYAVDLVAGDTVRFSVPAEGQSPGLSVRAADGALLRDARSLVGSNSIDFTPDASGRYFVSVDAIPEAAYSFFRVGEYRLETTLFDDLPDAGDTFADAVTLREGETRVENIERAGVDWFTFEVGDLARREVYFDGVERAVATFIYPSGRSRSIGPAELAAPVPIDVFETGTVSVRLEGGSSRNTPDLDLYAVTLSRAENDGYLRPGETAALEAGTGELLRVELPAFRRQEVIVESAAGDAPPPTAFEVVTSDGRRLSLEYGAETSTGRWDVPDGASRFEITPIDPADLLAIRVAEDSGVPDGARYTLRMREIGGDLLSYAVTEIPEITGDQPEYADFTRNDYQIVTPVTTPDGVWRGGPSADLVFANNPTGGDLVVDAGGGDDVIVLGPQPALTALGGPGADTFVVFGNMPTGQTRLDLPDFEVGVDRIVNIVDADSIRYYGGLFVVEGLIEQVVVFNDPIFGEGAFTELPPIEEWRILELGIDAPPGTDIVASGSFFVSGGLGLPGFYPGWIGLPPDAQLASTAPTIVETDFDALAPTTSARANFSTGDDAIRVTGFLEDQQVDAGLGNDTILLQSVQTGLIRLGATDPEPVSRSAVFIPGFGPFPSSTLSYSSGGSSARIDSSADTVIVGPNSVGIYDFTEVGFQDRLVIQGFDDIRTIEDLSRTKIAASGEEGPGAEYYALTETLLIGAAFRPDQIYIAEANAVFDLGEAGIDPGDDAADAPGGAPGSEEQEGSAGPSEGDDRLTGTPGADDMSALGGDDTVKSLAGDDLVDLGPGDDIVLSGTGADTVLGGDGDDTIKTASGADSIEGGAGDDIILSGNDDDTIFGGDGNDTIKPGRGDDVMDGGAGDDILVAFRGDEVLIGGDGNDTL</sequence>
<dbReference type="InterPro" id="IPR050557">
    <property type="entry name" value="RTX_toxin/Mannuronan_C5-epim"/>
</dbReference>
<dbReference type="GO" id="GO:0005576">
    <property type="term" value="C:extracellular region"/>
    <property type="evidence" value="ECO:0007669"/>
    <property type="project" value="UniProtKB-SubCell"/>
</dbReference>
<dbReference type="GO" id="GO:0005509">
    <property type="term" value="F:calcium ion binding"/>
    <property type="evidence" value="ECO:0007669"/>
    <property type="project" value="InterPro"/>
</dbReference>
<proteinExistence type="predicted"/>
<dbReference type="SUPFAM" id="SSF51120">
    <property type="entry name" value="beta-Roll"/>
    <property type="match status" value="2"/>
</dbReference>
<protein>
    <submittedName>
        <fullName evidence="4">Hemolysin-type calcium-binding repeat-containing protein</fullName>
    </submittedName>
</protein>